<protein>
    <submittedName>
        <fullName evidence="1">Uncharacterized protein</fullName>
    </submittedName>
</protein>
<evidence type="ECO:0000313" key="1">
    <source>
        <dbReference type="EMBL" id="RSB78360.1"/>
    </source>
</evidence>
<accession>A0A3R9BJW0</accession>
<dbReference type="EMBL" id="RJJT01000010">
    <property type="protein sequence ID" value="RSB78360.1"/>
    <property type="molecule type" value="Genomic_DNA"/>
</dbReference>
<name>A0A3R9BJW0_9HYPH</name>
<evidence type="ECO:0000313" key="2">
    <source>
        <dbReference type="Proteomes" id="UP000277279"/>
    </source>
</evidence>
<reference evidence="1 2" key="1">
    <citation type="submission" date="2018-11" db="EMBL/GenBank/DDBJ databases">
        <authorList>
            <person name="Huo Y."/>
        </authorList>
    </citation>
    <scope>NUCLEOTIDE SEQUENCE [LARGE SCALE GENOMIC DNA]</scope>
    <source>
        <strain evidence="1 2">DSM 30132</strain>
    </source>
</reference>
<dbReference type="AlphaFoldDB" id="A0A3R9BJW0"/>
<sequence>MAERSEAASANAREKRLRAIFIMASVAMSTPAPEGGRRRIFFLTDDFKFRVRRKAITIS</sequence>
<dbReference type="Proteomes" id="UP000277279">
    <property type="component" value="Unassembled WGS sequence"/>
</dbReference>
<proteinExistence type="predicted"/>
<organism evidence="1 2">
    <name type="scientific">Rhizobium pisi</name>
    <dbReference type="NCBI Taxonomy" id="574561"/>
    <lineage>
        <taxon>Bacteria</taxon>
        <taxon>Pseudomonadati</taxon>
        <taxon>Pseudomonadota</taxon>
        <taxon>Alphaproteobacteria</taxon>
        <taxon>Hyphomicrobiales</taxon>
        <taxon>Rhizobiaceae</taxon>
        <taxon>Rhizobium/Agrobacterium group</taxon>
        <taxon>Rhizobium</taxon>
    </lineage>
</organism>
<dbReference type="OrthoDB" id="9971075at2"/>
<comment type="caution">
    <text evidence="1">The sequence shown here is derived from an EMBL/GenBank/DDBJ whole genome shotgun (WGS) entry which is preliminary data.</text>
</comment>
<gene>
    <name evidence="1" type="ORF">EFD55_15960</name>
</gene>